<gene>
    <name evidence="2" type="ORF">ACFPBZ_00835</name>
</gene>
<dbReference type="Proteomes" id="UP001595947">
    <property type="component" value="Unassembled WGS sequence"/>
</dbReference>
<sequence length="365" mass="39704">MDLDRYQRQAWATDQNPDDPGRALTIALLGLGGEVGTLQTNQKKIVRDGPIHTDYRALAIEDLGDVLWYVADTASLLGVSMAEVATANLKKTAARWPMHERPLPPASDAAVLAGSDLNSKVGTSSLLISPRPARGEGSGRGHGLGPAHVFDGAHPAQMERMPRVLNVQIASAPTSPNSTGPARVVPVRNGFPCGDFVGDNAYDEDGYRFHDALHLGFLAVLGWSPVERALLKFKRKANPQTDDVEDGGRAIAIEEGIAAFIFQAASRSGFYAEARHVESDILRVCQYMTMNLEVAACTTKEWEHAILRGFSIWRELHERGHGAIECDLDARTITVRPLSQMELREHAGVCQAAIARKQVRETDDG</sequence>
<name>A0ABV9YGE2_9PSEU</name>
<protein>
    <recommendedName>
        <fullName evidence="1">MazG C-terminal domain-containing protein</fullName>
    </recommendedName>
</protein>
<reference evidence="3" key="1">
    <citation type="journal article" date="2019" name="Int. J. Syst. Evol. Microbiol.">
        <title>The Global Catalogue of Microorganisms (GCM) 10K type strain sequencing project: providing services to taxonomists for standard genome sequencing and annotation.</title>
        <authorList>
            <consortium name="The Broad Institute Genomics Platform"/>
            <consortium name="The Broad Institute Genome Sequencing Center for Infectious Disease"/>
            <person name="Wu L."/>
            <person name="Ma J."/>
        </authorList>
    </citation>
    <scope>NUCLEOTIDE SEQUENCE [LARGE SCALE GENOMIC DNA]</scope>
    <source>
        <strain evidence="3">CGMCC 4.7093</strain>
    </source>
</reference>
<organism evidence="2 3">
    <name type="scientific">Actinomycetospora atypica</name>
    <dbReference type="NCBI Taxonomy" id="1290095"/>
    <lineage>
        <taxon>Bacteria</taxon>
        <taxon>Bacillati</taxon>
        <taxon>Actinomycetota</taxon>
        <taxon>Actinomycetes</taxon>
        <taxon>Pseudonocardiales</taxon>
        <taxon>Pseudonocardiaceae</taxon>
        <taxon>Actinomycetospora</taxon>
    </lineage>
</organism>
<accession>A0ABV9YGE2</accession>
<evidence type="ECO:0000313" key="2">
    <source>
        <dbReference type="EMBL" id="MFC5060738.1"/>
    </source>
</evidence>
<evidence type="ECO:0000259" key="1">
    <source>
        <dbReference type="Pfam" id="PF18722"/>
    </source>
</evidence>
<proteinExistence type="predicted"/>
<feature type="domain" description="MazG C-terminal" evidence="1">
    <location>
        <begin position="149"/>
        <end position="337"/>
    </location>
</feature>
<dbReference type="Pfam" id="PF18722">
    <property type="entry name" value="MazG_C"/>
    <property type="match status" value="1"/>
</dbReference>
<dbReference type="CDD" id="cd11541">
    <property type="entry name" value="NTP-PPase_u4"/>
    <property type="match status" value="1"/>
</dbReference>
<dbReference type="RefSeq" id="WP_378034088.1">
    <property type="nucleotide sequence ID" value="NZ_JBHSIV010000001.1"/>
</dbReference>
<dbReference type="InterPro" id="IPR041407">
    <property type="entry name" value="MazG_C"/>
</dbReference>
<dbReference type="SUPFAM" id="SSF101386">
    <property type="entry name" value="all-alpha NTP pyrophosphatases"/>
    <property type="match status" value="1"/>
</dbReference>
<dbReference type="Gene3D" id="1.10.287.1080">
    <property type="entry name" value="MazG-like"/>
    <property type="match status" value="1"/>
</dbReference>
<evidence type="ECO:0000313" key="3">
    <source>
        <dbReference type="Proteomes" id="UP001595947"/>
    </source>
</evidence>
<keyword evidence="3" id="KW-1185">Reference proteome</keyword>
<comment type="caution">
    <text evidence="2">The sequence shown here is derived from an EMBL/GenBank/DDBJ whole genome shotgun (WGS) entry which is preliminary data.</text>
</comment>
<dbReference type="EMBL" id="JBHSIV010000001">
    <property type="protein sequence ID" value="MFC5060738.1"/>
    <property type="molecule type" value="Genomic_DNA"/>
</dbReference>
<dbReference type="InterPro" id="IPR011379">
    <property type="entry name" value="MazG-related_GP37"/>
</dbReference>